<feature type="transmembrane region" description="Helical" evidence="1">
    <location>
        <begin position="106"/>
        <end position="125"/>
    </location>
</feature>
<keyword evidence="1" id="KW-0472">Membrane</keyword>
<feature type="domain" description="DUF418" evidence="2">
    <location>
        <begin position="239"/>
        <end position="350"/>
    </location>
</feature>
<gene>
    <name evidence="3" type="ORF">JEODO184_01803</name>
</gene>
<feature type="transmembrane region" description="Helical" evidence="1">
    <location>
        <begin position="328"/>
        <end position="347"/>
    </location>
</feature>
<organism evidence="3 4">
    <name type="scientific">Jeotgalicoccus meleagridis</name>
    <dbReference type="NCBI Taxonomy" id="2759181"/>
    <lineage>
        <taxon>Bacteria</taxon>
        <taxon>Bacillati</taxon>
        <taxon>Bacillota</taxon>
        <taxon>Bacilli</taxon>
        <taxon>Bacillales</taxon>
        <taxon>Staphylococcaceae</taxon>
        <taxon>Jeotgalicoccus</taxon>
    </lineage>
</organism>
<comment type="caution">
    <text evidence="3">The sequence shown here is derived from an EMBL/GenBank/DDBJ whole genome shotgun (WGS) entry which is preliminary data.</text>
</comment>
<dbReference type="EMBL" id="CAJEWD010000008">
    <property type="protein sequence ID" value="CAD2079961.1"/>
    <property type="molecule type" value="Genomic_DNA"/>
</dbReference>
<feature type="transmembrane region" description="Helical" evidence="1">
    <location>
        <begin position="82"/>
        <end position="100"/>
    </location>
</feature>
<dbReference type="InterPro" id="IPR052529">
    <property type="entry name" value="Bact_Transport_Assoc"/>
</dbReference>
<feature type="transmembrane region" description="Helical" evidence="1">
    <location>
        <begin position="193"/>
        <end position="213"/>
    </location>
</feature>
<reference evidence="3 4" key="1">
    <citation type="submission" date="2020-07" db="EMBL/GenBank/DDBJ databases">
        <authorList>
            <person name="Criscuolo A."/>
        </authorList>
    </citation>
    <scope>NUCLEOTIDE SEQUENCE [LARGE SCALE GENOMIC DNA]</scope>
    <source>
        <strain evidence="3">CIP111649</strain>
    </source>
</reference>
<sequence length="360" mass="40830">MKHSNNAIYFTGGIALFLLFLYNGLYFMLPLNEVNPFEYFFGLDLQVFNLINILTDGTVLPLLAIISGYLLNMHQDVQKRILSKNIVILSLVLLFSSILLFPFDHIILLSLMLFVGLIFIGKHWIFTLAAGLILFIIHLLINVVLEIIQGLNSNIQHMYSGIQTVNEYLSIYRSSDYLAMVNNNLDVLLDQPINSIILAVFTILPWILIGIALNQVKLETFFKDSPYLGIAFIMVLILGGLSVKLIQVLTLGNIVGESLGEGFGGPVLAVGYFMFLMYMANLLPEFLKRYFVSMGKYGISLYLIFNIIMMFIFYGIGFTLYGEITVQIMILLVTGIYCFFILLCQLLRKKQTPLIESIFR</sequence>
<name>A0A6V7RQE3_9STAP</name>
<feature type="transmembrane region" description="Helical" evidence="1">
    <location>
        <begin position="49"/>
        <end position="70"/>
    </location>
</feature>
<evidence type="ECO:0000313" key="3">
    <source>
        <dbReference type="EMBL" id="CAD2079961.1"/>
    </source>
</evidence>
<keyword evidence="1" id="KW-1133">Transmembrane helix</keyword>
<feature type="transmembrane region" description="Helical" evidence="1">
    <location>
        <begin position="266"/>
        <end position="287"/>
    </location>
</feature>
<keyword evidence="1" id="KW-0812">Transmembrane</keyword>
<evidence type="ECO:0000313" key="4">
    <source>
        <dbReference type="Proteomes" id="UP000589351"/>
    </source>
</evidence>
<protein>
    <recommendedName>
        <fullName evidence="2">DUF418 domain-containing protein</fullName>
    </recommendedName>
</protein>
<evidence type="ECO:0000256" key="1">
    <source>
        <dbReference type="SAM" id="Phobius"/>
    </source>
</evidence>
<feature type="transmembrane region" description="Helical" evidence="1">
    <location>
        <begin position="299"/>
        <end position="322"/>
    </location>
</feature>
<dbReference type="RefSeq" id="WP_185126309.1">
    <property type="nucleotide sequence ID" value="NZ_CAJEWD010000008.1"/>
</dbReference>
<dbReference type="Proteomes" id="UP000589351">
    <property type="component" value="Unassembled WGS sequence"/>
</dbReference>
<feature type="transmembrane region" description="Helical" evidence="1">
    <location>
        <begin position="7"/>
        <end position="29"/>
    </location>
</feature>
<evidence type="ECO:0000259" key="2">
    <source>
        <dbReference type="Pfam" id="PF04235"/>
    </source>
</evidence>
<feature type="transmembrane region" description="Helical" evidence="1">
    <location>
        <begin position="132"/>
        <end position="151"/>
    </location>
</feature>
<accession>A0A6V7RQE3</accession>
<feature type="transmembrane region" description="Helical" evidence="1">
    <location>
        <begin position="225"/>
        <end position="246"/>
    </location>
</feature>
<keyword evidence="4" id="KW-1185">Reference proteome</keyword>
<dbReference type="PANTHER" id="PTHR30590">
    <property type="entry name" value="INNER MEMBRANE PROTEIN"/>
    <property type="match status" value="1"/>
</dbReference>
<proteinExistence type="predicted"/>
<dbReference type="AlphaFoldDB" id="A0A6V7RQE3"/>
<dbReference type="InterPro" id="IPR007349">
    <property type="entry name" value="DUF418"/>
</dbReference>
<dbReference type="PANTHER" id="PTHR30590:SF2">
    <property type="entry name" value="INNER MEMBRANE PROTEIN"/>
    <property type="match status" value="1"/>
</dbReference>
<dbReference type="Pfam" id="PF04235">
    <property type="entry name" value="DUF418"/>
    <property type="match status" value="1"/>
</dbReference>